<dbReference type="InterPro" id="IPR012373">
    <property type="entry name" value="Ferrdict_sens_TM"/>
</dbReference>
<feature type="domain" description="FecR protein" evidence="1">
    <location>
        <begin position="120"/>
        <end position="185"/>
    </location>
</feature>
<dbReference type="Pfam" id="PF16220">
    <property type="entry name" value="DUF4880"/>
    <property type="match status" value="1"/>
</dbReference>
<sequence>MNTQPCSDAQALDPEVVEQAMLWMVRMQSGLSSQDERMACQQWRQQNAEHERAWQRLNGIGQGLRESTHALDAPNARQLLNARTQLSRRNVLKGMAGVAVVLATGQAIRQRSLLPSIFSDYATATGERRSWALGGGLNLKLDTRTTLDSEVLANGRLLTLNSGRVLIELSSSASVRVATPEALIRPAAGSSLMISRGLPGAVSTRVQLLHGEALVEQAQGQRFELSGGWQQAFGIDQAGPATPLTAAASAWVQGQLLAERMPLGELLAELDRYRPGFLRCDPAIAPLLVSGAFSIDQPEASLDLLTKVLPVRVHTVFGYWANVLPA</sequence>
<comment type="caution">
    <text evidence="3">The sequence shown here is derived from an EMBL/GenBank/DDBJ whole genome shotgun (WGS) entry which is preliminary data.</text>
</comment>
<dbReference type="InterPro" id="IPR032623">
    <property type="entry name" value="FecR_N"/>
</dbReference>
<dbReference type="AlphaFoldDB" id="A0AA37RB77"/>
<dbReference type="EMBL" id="BSKJ01000009">
    <property type="protein sequence ID" value="GLO37155.1"/>
    <property type="molecule type" value="Genomic_DNA"/>
</dbReference>
<evidence type="ECO:0000259" key="1">
    <source>
        <dbReference type="Pfam" id="PF04773"/>
    </source>
</evidence>
<accession>A0AA37RB77</accession>
<feature type="domain" description="FecR N-terminal" evidence="2">
    <location>
        <begin position="18"/>
        <end position="57"/>
    </location>
</feature>
<gene>
    <name evidence="3" type="ORF">PPUN14671_39910</name>
</gene>
<evidence type="ECO:0000259" key="2">
    <source>
        <dbReference type="Pfam" id="PF16220"/>
    </source>
</evidence>
<protein>
    <submittedName>
        <fullName evidence="3">Membrane protein</fullName>
    </submittedName>
</protein>
<dbReference type="Pfam" id="PF04773">
    <property type="entry name" value="FecR"/>
    <property type="match status" value="1"/>
</dbReference>
<dbReference type="PANTHER" id="PTHR30273">
    <property type="entry name" value="PERIPLASMIC SIGNAL SENSOR AND SIGMA FACTOR ACTIVATOR FECR-RELATED"/>
    <property type="match status" value="1"/>
</dbReference>
<dbReference type="InterPro" id="IPR006860">
    <property type="entry name" value="FecR"/>
</dbReference>
<dbReference type="PANTHER" id="PTHR30273:SF2">
    <property type="entry name" value="PROTEIN FECR"/>
    <property type="match status" value="1"/>
</dbReference>
<name>A0AA37RB77_PSEPU</name>
<evidence type="ECO:0000313" key="3">
    <source>
        <dbReference type="EMBL" id="GLO37155.1"/>
    </source>
</evidence>
<organism evidence="3 4">
    <name type="scientific">Pseudomonas putida</name>
    <name type="common">Arthrobacter siderocapsulatus</name>
    <dbReference type="NCBI Taxonomy" id="303"/>
    <lineage>
        <taxon>Bacteria</taxon>
        <taxon>Pseudomonadati</taxon>
        <taxon>Pseudomonadota</taxon>
        <taxon>Gammaproteobacteria</taxon>
        <taxon>Pseudomonadales</taxon>
        <taxon>Pseudomonadaceae</taxon>
        <taxon>Pseudomonas</taxon>
    </lineage>
</organism>
<dbReference type="Proteomes" id="UP001161257">
    <property type="component" value="Unassembled WGS sequence"/>
</dbReference>
<evidence type="ECO:0000313" key="4">
    <source>
        <dbReference type="Proteomes" id="UP001161257"/>
    </source>
</evidence>
<reference evidence="3" key="1">
    <citation type="submission" date="2023-01" db="EMBL/GenBank/DDBJ databases">
        <title>Whole-genome sequence of Pseudomonas putida NBRC 14671.</title>
        <authorList>
            <person name="Morohoshi T."/>
            <person name="Someya N."/>
        </authorList>
    </citation>
    <scope>NUCLEOTIDE SEQUENCE</scope>
    <source>
        <strain evidence="3">NBRC 14671</strain>
    </source>
</reference>
<dbReference type="GO" id="GO:0016989">
    <property type="term" value="F:sigma factor antagonist activity"/>
    <property type="evidence" value="ECO:0007669"/>
    <property type="project" value="TreeGrafter"/>
</dbReference>
<dbReference type="PIRSF" id="PIRSF018266">
    <property type="entry name" value="FecR"/>
    <property type="match status" value="1"/>
</dbReference>
<dbReference type="RefSeq" id="WP_284356521.1">
    <property type="nucleotide sequence ID" value="NZ_BSKF01000013.1"/>
</dbReference>
<proteinExistence type="predicted"/>